<dbReference type="InterPro" id="IPR000219">
    <property type="entry name" value="DH_dom"/>
</dbReference>
<dbReference type="Gene3D" id="1.20.900.10">
    <property type="entry name" value="Dbl homology (DH) domain"/>
    <property type="match status" value="1"/>
</dbReference>
<dbReference type="OrthoDB" id="1716625at2759"/>
<organism evidence="3 4">
    <name type="scientific">Hesseltinella vesiculosa</name>
    <dbReference type="NCBI Taxonomy" id="101127"/>
    <lineage>
        <taxon>Eukaryota</taxon>
        <taxon>Fungi</taxon>
        <taxon>Fungi incertae sedis</taxon>
        <taxon>Mucoromycota</taxon>
        <taxon>Mucoromycotina</taxon>
        <taxon>Mucoromycetes</taxon>
        <taxon>Mucorales</taxon>
        <taxon>Cunninghamellaceae</taxon>
        <taxon>Hesseltinella</taxon>
    </lineage>
</organism>
<comment type="caution">
    <text evidence="3">The sequence shown here is derived from an EMBL/GenBank/DDBJ whole genome shotgun (WGS) entry which is preliminary data.</text>
</comment>
<dbReference type="Proteomes" id="UP000242146">
    <property type="component" value="Unassembled WGS sequence"/>
</dbReference>
<dbReference type="InterPro" id="IPR035899">
    <property type="entry name" value="DBL_dom_sf"/>
</dbReference>
<dbReference type="CDD" id="cd00160">
    <property type="entry name" value="RhoGEF"/>
    <property type="match status" value="1"/>
</dbReference>
<dbReference type="SUPFAM" id="SSF50729">
    <property type="entry name" value="PH domain-like"/>
    <property type="match status" value="1"/>
</dbReference>
<dbReference type="SMART" id="SM00325">
    <property type="entry name" value="RhoGEF"/>
    <property type="match status" value="1"/>
</dbReference>
<dbReference type="InterPro" id="IPR011993">
    <property type="entry name" value="PH-like_dom_sf"/>
</dbReference>
<dbReference type="PANTHER" id="PTHR12673:SF159">
    <property type="entry name" value="LD03170P"/>
    <property type="match status" value="1"/>
</dbReference>
<sequence length="653" mass="74187">MAVFTHQQAIMAPSESALLPPAPPINNAATSSASSRPFHRQQSILENDPMISYQAFRQAYNQFLDTHQMRQEWPRSWKDSVDPVYCDLICLNASQLQFQELLYEVTHTEKTYVDDLVLAYKIFAKDGLAWDPLPTPLRLIFDNLVQIIKLHLGLLQELRQRQQEEHPTVHTIADIFLQYVPRFLSYYSAYFVNFEQANDVVVHAMSSKSDPLGVYLKTRCGWPECRNLTLQSFLLKPVQRLMKYPLFFKGLSDSLPTRDPRRLAHLRTLHELELAIRQIEKDKKEHEDHRKLEDLAGRIDGMKTCLNEPGRRLIHEGYLTMVPKTQAPMIRSVTTDALGSQQYTYAAFTNATLRKSHTFSWSSQTKQLYVFLFNDMILCTKVRSKSRTMEGDVKRAYFYGPSANSLFKMVQDPGQLTFVDRSVARATSNDATGASFEEHPLQFICSIATKHITNYHFEATTTEEKKQWCAAMSSVLESHVQRPEWWHDPSSPTFHRSFSRSSHQQKANIPMSIRSLALHHPLGIATDRNGSLRLDGGMDVDMDNDIFSTASAMPSAIFPSSANTQEPGLFRLPLRVTNASSIASSSSSSSLTDSLSSDNSAQSQPDKQSASTSSAANHPRHRFDRMEKWVRGIQQSRGLDAGQWSIRIGTAFR</sequence>
<feature type="domain" description="DH" evidence="2">
    <location>
        <begin position="97"/>
        <end position="309"/>
    </location>
</feature>
<feature type="compositionally biased region" description="Low complexity" evidence="1">
    <location>
        <begin position="584"/>
        <end position="600"/>
    </location>
</feature>
<dbReference type="AlphaFoldDB" id="A0A1X2GE13"/>
<feature type="region of interest" description="Disordered" evidence="1">
    <location>
        <begin position="584"/>
        <end position="623"/>
    </location>
</feature>
<evidence type="ECO:0000259" key="2">
    <source>
        <dbReference type="PROSITE" id="PS50010"/>
    </source>
</evidence>
<evidence type="ECO:0000313" key="4">
    <source>
        <dbReference type="Proteomes" id="UP000242146"/>
    </source>
</evidence>
<dbReference type="InterPro" id="IPR001849">
    <property type="entry name" value="PH_domain"/>
</dbReference>
<feature type="compositionally biased region" description="Polar residues" evidence="1">
    <location>
        <begin position="601"/>
        <end position="616"/>
    </location>
</feature>
<dbReference type="PROSITE" id="PS50010">
    <property type="entry name" value="DH_2"/>
    <property type="match status" value="1"/>
</dbReference>
<evidence type="ECO:0000256" key="1">
    <source>
        <dbReference type="SAM" id="MobiDB-lite"/>
    </source>
</evidence>
<protein>
    <submittedName>
        <fullName evidence="3">Dbl homology domain-containing protein</fullName>
    </submittedName>
</protein>
<dbReference type="EMBL" id="MCGT01000020">
    <property type="protein sequence ID" value="ORX51664.1"/>
    <property type="molecule type" value="Genomic_DNA"/>
</dbReference>
<accession>A0A1X2GE13</accession>
<dbReference type="GO" id="GO:0005085">
    <property type="term" value="F:guanyl-nucleotide exchange factor activity"/>
    <property type="evidence" value="ECO:0007669"/>
    <property type="project" value="InterPro"/>
</dbReference>
<dbReference type="SUPFAM" id="SSF48065">
    <property type="entry name" value="DBL homology domain (DH-domain)"/>
    <property type="match status" value="1"/>
</dbReference>
<gene>
    <name evidence="3" type="ORF">DM01DRAFT_302308</name>
</gene>
<dbReference type="SMART" id="SM00233">
    <property type="entry name" value="PH"/>
    <property type="match status" value="1"/>
</dbReference>
<dbReference type="Pfam" id="PF00621">
    <property type="entry name" value="RhoGEF"/>
    <property type="match status" value="1"/>
</dbReference>
<keyword evidence="4" id="KW-1185">Reference proteome</keyword>
<dbReference type="GO" id="GO:0005737">
    <property type="term" value="C:cytoplasm"/>
    <property type="evidence" value="ECO:0007669"/>
    <property type="project" value="TreeGrafter"/>
</dbReference>
<dbReference type="STRING" id="101127.A0A1X2GE13"/>
<dbReference type="PANTHER" id="PTHR12673">
    <property type="entry name" value="FACIOGENITAL DYSPLASIA PROTEIN"/>
    <property type="match status" value="1"/>
</dbReference>
<proteinExistence type="predicted"/>
<name>A0A1X2GE13_9FUNG</name>
<dbReference type="Gene3D" id="2.30.29.30">
    <property type="entry name" value="Pleckstrin-homology domain (PH domain)/Phosphotyrosine-binding domain (PTB)"/>
    <property type="match status" value="1"/>
</dbReference>
<dbReference type="InterPro" id="IPR051092">
    <property type="entry name" value="FYVE_RhoGEF_PH"/>
</dbReference>
<evidence type="ECO:0000313" key="3">
    <source>
        <dbReference type="EMBL" id="ORX51664.1"/>
    </source>
</evidence>
<reference evidence="3 4" key="1">
    <citation type="submission" date="2016-07" db="EMBL/GenBank/DDBJ databases">
        <title>Pervasive Adenine N6-methylation of Active Genes in Fungi.</title>
        <authorList>
            <consortium name="DOE Joint Genome Institute"/>
            <person name="Mondo S.J."/>
            <person name="Dannebaum R.O."/>
            <person name="Kuo R.C."/>
            <person name="Labutti K."/>
            <person name="Haridas S."/>
            <person name="Kuo A."/>
            <person name="Salamov A."/>
            <person name="Ahrendt S.R."/>
            <person name="Lipzen A."/>
            <person name="Sullivan W."/>
            <person name="Andreopoulos W.B."/>
            <person name="Clum A."/>
            <person name="Lindquist E."/>
            <person name="Daum C."/>
            <person name="Ramamoorthy G.K."/>
            <person name="Gryganskyi A."/>
            <person name="Culley D."/>
            <person name="Magnuson J.K."/>
            <person name="James T.Y."/>
            <person name="O'Malley M.A."/>
            <person name="Stajich J.E."/>
            <person name="Spatafora J.W."/>
            <person name="Visel A."/>
            <person name="Grigoriev I.V."/>
        </authorList>
    </citation>
    <scope>NUCLEOTIDE SEQUENCE [LARGE SCALE GENOMIC DNA]</scope>
    <source>
        <strain evidence="3 4">NRRL 3301</strain>
    </source>
</reference>